<sequence>MGFLNLFLMTQEEIGCKMQSIRNGRELTTVNLSISLFRSLYYTTETKQCFMLIETKTGLIGQKPVFCCKSYFIAIVKVEIDGEGGLPSDRISFGQLKNPIDLLKSRLKEKHESLLASLLRLPLLIGCSLETVLSPFKGDGSPVEKAYTSWTNRSVGQPVRTGGGETFHWQPAAFGVFIRKVNNSPPLRNDLQGRPHPWGRKTRALKVWSQARSGFYGGCEAVRVCQGLAGWCIRGESRPGPSSGVMVDEMRLALASVPQTSYLHQSN</sequence>
<evidence type="ECO:0000313" key="1">
    <source>
        <dbReference type="EMBL" id="ROL44767.1"/>
    </source>
</evidence>
<proteinExistence type="predicted"/>
<keyword evidence="2" id="KW-1185">Reference proteome</keyword>
<organism evidence="1 2">
    <name type="scientific">Anabarilius grahami</name>
    <name type="common">Kanglang fish</name>
    <name type="synonym">Barilius grahami</name>
    <dbReference type="NCBI Taxonomy" id="495550"/>
    <lineage>
        <taxon>Eukaryota</taxon>
        <taxon>Metazoa</taxon>
        <taxon>Chordata</taxon>
        <taxon>Craniata</taxon>
        <taxon>Vertebrata</taxon>
        <taxon>Euteleostomi</taxon>
        <taxon>Actinopterygii</taxon>
        <taxon>Neopterygii</taxon>
        <taxon>Teleostei</taxon>
        <taxon>Ostariophysi</taxon>
        <taxon>Cypriniformes</taxon>
        <taxon>Xenocyprididae</taxon>
        <taxon>Xenocypridinae</taxon>
        <taxon>Xenocypridinae incertae sedis</taxon>
        <taxon>Anabarilius</taxon>
    </lineage>
</organism>
<accession>A0A3N0YF25</accession>
<protein>
    <submittedName>
        <fullName evidence="1">Uncharacterized protein</fullName>
    </submittedName>
</protein>
<comment type="caution">
    <text evidence="1">The sequence shown here is derived from an EMBL/GenBank/DDBJ whole genome shotgun (WGS) entry which is preliminary data.</text>
</comment>
<evidence type="ECO:0000313" key="2">
    <source>
        <dbReference type="Proteomes" id="UP000281406"/>
    </source>
</evidence>
<reference evidence="1 2" key="1">
    <citation type="submission" date="2018-10" db="EMBL/GenBank/DDBJ databases">
        <title>Genome assembly for a Yunnan-Guizhou Plateau 3E fish, Anabarilius grahami (Regan), and its evolutionary and genetic applications.</title>
        <authorList>
            <person name="Jiang W."/>
        </authorList>
    </citation>
    <scope>NUCLEOTIDE SEQUENCE [LARGE SCALE GENOMIC DNA]</scope>
    <source>
        <strain evidence="1">AG-KIZ</strain>
        <tissue evidence="1">Muscle</tissue>
    </source>
</reference>
<dbReference type="EMBL" id="RJVU01044706">
    <property type="protein sequence ID" value="ROL44767.1"/>
    <property type="molecule type" value="Genomic_DNA"/>
</dbReference>
<name>A0A3N0YF25_ANAGA</name>
<gene>
    <name evidence="1" type="ORF">DPX16_18478</name>
</gene>
<dbReference type="AlphaFoldDB" id="A0A3N0YF25"/>
<dbReference type="Proteomes" id="UP000281406">
    <property type="component" value="Unassembled WGS sequence"/>
</dbReference>